<name>A0ABW2AAC9_9GAMM</name>
<reference evidence="2" key="1">
    <citation type="journal article" date="2019" name="Int. J. Syst. Evol. Microbiol.">
        <title>The Global Catalogue of Microorganisms (GCM) 10K type strain sequencing project: providing services to taxonomists for standard genome sequencing and annotation.</title>
        <authorList>
            <consortium name="The Broad Institute Genomics Platform"/>
            <consortium name="The Broad Institute Genome Sequencing Center for Infectious Disease"/>
            <person name="Wu L."/>
            <person name="Ma J."/>
        </authorList>
    </citation>
    <scope>NUCLEOTIDE SEQUENCE [LARGE SCALE GENOMIC DNA]</scope>
    <source>
        <strain evidence="2">NBRC 111756</strain>
    </source>
</reference>
<comment type="caution">
    <text evidence="1">The sequence shown here is derived from an EMBL/GenBank/DDBJ whole genome shotgun (WGS) entry which is preliminary data.</text>
</comment>
<gene>
    <name evidence="1" type="ORF">ACFQDL_31675</name>
</gene>
<dbReference type="SUPFAM" id="SSF49464">
    <property type="entry name" value="Carboxypeptidase regulatory domain-like"/>
    <property type="match status" value="1"/>
</dbReference>
<protein>
    <submittedName>
        <fullName evidence="1">Uncharacterized protein</fullName>
    </submittedName>
</protein>
<evidence type="ECO:0000313" key="1">
    <source>
        <dbReference type="EMBL" id="MFC6674157.1"/>
    </source>
</evidence>
<keyword evidence="2" id="KW-1185">Reference proteome</keyword>
<proteinExistence type="predicted"/>
<dbReference type="Proteomes" id="UP001596422">
    <property type="component" value="Unassembled WGS sequence"/>
</dbReference>
<dbReference type="EMBL" id="JBHSWE010000002">
    <property type="protein sequence ID" value="MFC6674157.1"/>
    <property type="molecule type" value="Genomic_DNA"/>
</dbReference>
<dbReference type="SUPFAM" id="SSF56935">
    <property type="entry name" value="Porins"/>
    <property type="match status" value="1"/>
</dbReference>
<dbReference type="InterPro" id="IPR008969">
    <property type="entry name" value="CarboxyPept-like_regulatory"/>
</dbReference>
<sequence length="927" mass="104338">MNGVFPVTGRLFSVLWRLRLAWLLLTLLFPVLAHAQALGLKVRPADREIISEAPRQIVTVAFQVHNGTGRDGQFEAQPALPPGWRLITPEYPFDLADGETQLRFISFFIPENTRAGDYAFTYSVNNRQQPAISDTYSLPVRVLSRLKFDASPLEVPGFVIAGESYGISFLVRNRGNVAVTLGYEIGSSLGHRLNPETGTLTLEPSESKPVRVRVESTGVSELTLDLLNFTAWTTDKTITADATVSVRLLPRITGTEQRYNSIRSLFSLKAVTEERGDRRRSGWQAEMSGGGAIDEAGEKRIDYLLRGPDLRNESVLGTLDEYRFEYRDPRLGLSLGDRVYALSPLSERGRYGRGAEISYRTDRWQLVSYSMADRFNGDPSTQNAVRAGYAFNPGKRMDIHFLDKEGENPGDIWSLRSRMEWRPGRATDLEVAQSRADSERGGAYRGRIDDSSHPFRYQLTLLHADPEYRGYYRDQEFAFFGFDYPLDDKWSLNGTYRFQRDNLNVDPERVAPVERQAILGADYRLSSQTRIGIDYRQFVKHDRRPEPEFDAGNDALGLTVSRRLEALSLLGVARWGETEDKLNRERFGTALYLASVHWQATLRQSYNAYLFYDDNAHTLERQSVQKTLGLGANYRLSAASTLNLNIQGDLGADEKPYTLNALLEHRWSNGHQTSLVARHSTGDEKQTALMLTYRVPFGLPVSRKRNVATLRGRVLDAETGTGLENVVLNLGGLIAVSDSEGRFSFPSVKTGRYHLSLDRPGASVDKVSVEKLPKEIEIRQGDDNRTEIALIRGATLSGQIRVYDLPDSVLPTQTYIKVGATDRPDDSPDPPQRPLKRANVLADTLVTFINGEHTIKRLTDQDGRFRIAGVPPGRWVITMDENNLPVNTIPEQRQQILIVEPGEEANIDFKVIPEVRKIKMLEPLKEI</sequence>
<accession>A0ABW2AAC9</accession>
<evidence type="ECO:0000313" key="2">
    <source>
        <dbReference type="Proteomes" id="UP001596422"/>
    </source>
</evidence>
<organism evidence="1 2">
    <name type="scientific">Marinobacterium aestuariivivens</name>
    <dbReference type="NCBI Taxonomy" id="1698799"/>
    <lineage>
        <taxon>Bacteria</taxon>
        <taxon>Pseudomonadati</taxon>
        <taxon>Pseudomonadota</taxon>
        <taxon>Gammaproteobacteria</taxon>
        <taxon>Oceanospirillales</taxon>
        <taxon>Oceanospirillaceae</taxon>
        <taxon>Marinobacterium</taxon>
    </lineage>
</organism>